<organism evidence="3 4">
    <name type="scientific">Cytospora mali</name>
    <name type="common">Apple Valsa canker fungus</name>
    <name type="synonym">Valsa mali</name>
    <dbReference type="NCBI Taxonomy" id="578113"/>
    <lineage>
        <taxon>Eukaryota</taxon>
        <taxon>Fungi</taxon>
        <taxon>Dikarya</taxon>
        <taxon>Ascomycota</taxon>
        <taxon>Pezizomycotina</taxon>
        <taxon>Sordariomycetes</taxon>
        <taxon>Sordariomycetidae</taxon>
        <taxon>Diaporthales</taxon>
        <taxon>Cytosporaceae</taxon>
        <taxon>Cytospora</taxon>
    </lineage>
</organism>
<dbReference type="InterPro" id="IPR011009">
    <property type="entry name" value="Kinase-like_dom_sf"/>
</dbReference>
<feature type="region of interest" description="Disordered" evidence="1">
    <location>
        <begin position="542"/>
        <end position="565"/>
    </location>
</feature>
<name>A0A194WDJ8_CYTMA</name>
<feature type="compositionally biased region" description="Basic and acidic residues" evidence="1">
    <location>
        <begin position="552"/>
        <end position="565"/>
    </location>
</feature>
<protein>
    <recommendedName>
        <fullName evidence="2">Protein kinase domain-containing protein</fullName>
    </recommendedName>
</protein>
<dbReference type="Pfam" id="PF06293">
    <property type="entry name" value="Kdo"/>
    <property type="match status" value="1"/>
</dbReference>
<feature type="region of interest" description="Disordered" evidence="1">
    <location>
        <begin position="415"/>
        <end position="482"/>
    </location>
</feature>
<feature type="domain" description="Protein kinase" evidence="2">
    <location>
        <begin position="656"/>
        <end position="893"/>
    </location>
</feature>
<keyword evidence="4" id="KW-1185">Reference proteome</keyword>
<dbReference type="SUPFAM" id="SSF56112">
    <property type="entry name" value="Protein kinase-like (PK-like)"/>
    <property type="match status" value="1"/>
</dbReference>
<sequence>MDQPQGLDDYIASCADIALDGITLKIDRKSATSTQGPITDPEGRHAPSTLAPWEGAFDILNDIFRYLRALEAASAHDPPRQLFLSSLHVRDTGHELSVIDSEAAVHLFDIDTIYKPAKRILDNALRLDQRPLLRYIISSTLQSREYNPSDVPDEKAQVVFFPHQRTITVPAHLIGRKRPRPEEADISEPETMDEIQVSSEGPPALHVNRRSSEIKNKSGPGDYYCSLVYCSLVTSTPPSLKPMRLLMVAEAKAPHKLTRELIEGALGNDNSTTMHLRQFIHSREDDPQPSPPGRGSPSASNYTSDEKWMAAVATQLYTTLLQHEARYGYITTGESYILVRIRPGEATRLEYALLPLLTQQPPREEKEDWLKWLATTPLAQLSCLALLSLFGDGQLTESEVAAARAAEPEMIWTTPRHRGEQSDDVGSSFDSTTDRTREPDPVLTPASERRVRKRACSPDEPAMREAKRQRRSPTPLTACESKAAATPPCPYVLRLTLPSEAASELSEAQQCELTQLRLRETQRIEKLKAARTLAKKREAEKRQFEQQQAGWERAHPPEPRAKVPTEDVPYCTSHCIASLKTRCLGTLKTDGNSGDLSCPNWTVHQQHPDSLNVTPVSGKTTAAASARLQALIRHIRFPTYRRDPDDEEPPTLTHDTQHAMFIAYGATSAVLKVRLEGGYVLVAKCTTSPCPFEDAARVKCLRNESRVYAGLRTLQGHGVPVCLASVDQKSDDEVNSLDRGFQGCLLLSWAGESVREWGAAAEDMDTDTDIDKEEARHKKLRANVQDLLGKIHSLGVLQGDAEPRNILVKDDDLNALNIIDFERATTKSTFARRLARDGSTLAAEDIERRFRQACDQEMKYCLRSLDAWAKHRLSRLRSLASKRMADSQLTKSQ</sequence>
<accession>A0A194WDJ8</accession>
<evidence type="ECO:0000313" key="4">
    <source>
        <dbReference type="Proteomes" id="UP000078559"/>
    </source>
</evidence>
<dbReference type="AlphaFoldDB" id="A0A194WDJ8"/>
<dbReference type="GO" id="GO:0005524">
    <property type="term" value="F:ATP binding"/>
    <property type="evidence" value="ECO:0007669"/>
    <property type="project" value="InterPro"/>
</dbReference>
<dbReference type="InterPro" id="IPR000719">
    <property type="entry name" value="Prot_kinase_dom"/>
</dbReference>
<dbReference type="OrthoDB" id="5242703at2759"/>
<dbReference type="EMBL" id="CM003109">
    <property type="protein sequence ID" value="KUI74193.1"/>
    <property type="molecule type" value="Genomic_DNA"/>
</dbReference>
<proteinExistence type="predicted"/>
<dbReference type="Gene3D" id="1.10.510.10">
    <property type="entry name" value="Transferase(Phosphotransferase) domain 1"/>
    <property type="match status" value="1"/>
</dbReference>
<feature type="region of interest" description="Disordered" evidence="1">
    <location>
        <begin position="178"/>
        <end position="213"/>
    </location>
</feature>
<gene>
    <name evidence="3" type="ORF">VM1G_10030</name>
</gene>
<feature type="compositionally biased region" description="Acidic residues" evidence="1">
    <location>
        <begin position="184"/>
        <end position="193"/>
    </location>
</feature>
<evidence type="ECO:0000313" key="3">
    <source>
        <dbReference type="EMBL" id="KUI74193.1"/>
    </source>
</evidence>
<evidence type="ECO:0000259" key="2">
    <source>
        <dbReference type="PROSITE" id="PS50011"/>
    </source>
</evidence>
<dbReference type="GO" id="GO:0004672">
    <property type="term" value="F:protein kinase activity"/>
    <property type="evidence" value="ECO:0007669"/>
    <property type="project" value="InterPro"/>
</dbReference>
<dbReference type="Proteomes" id="UP000078559">
    <property type="component" value="Chromosome 12"/>
</dbReference>
<feature type="region of interest" description="Disordered" evidence="1">
    <location>
        <begin position="282"/>
        <end position="302"/>
    </location>
</feature>
<dbReference type="PROSITE" id="PS50011">
    <property type="entry name" value="PROTEIN_KINASE_DOM"/>
    <property type="match status" value="1"/>
</dbReference>
<evidence type="ECO:0000256" key="1">
    <source>
        <dbReference type="SAM" id="MobiDB-lite"/>
    </source>
</evidence>
<reference evidence="3" key="1">
    <citation type="submission" date="2014-12" db="EMBL/GenBank/DDBJ databases">
        <title>Genome Sequence of Valsa Canker Pathogens Uncovers a Specific Adaption of Colonization on Woody Bark.</title>
        <authorList>
            <person name="Yin Z."/>
            <person name="Liu H."/>
            <person name="Gao X."/>
            <person name="Li Z."/>
            <person name="Song N."/>
            <person name="Ke X."/>
            <person name="Dai Q."/>
            <person name="Wu Y."/>
            <person name="Sun Y."/>
            <person name="Xu J.-R."/>
            <person name="Kang Z.K."/>
            <person name="Wang L."/>
            <person name="Huang L."/>
        </authorList>
    </citation>
    <scope>NUCLEOTIDE SEQUENCE [LARGE SCALE GENOMIC DNA]</scope>
    <source>
        <strain evidence="3">03-8</strain>
    </source>
</reference>